<dbReference type="Pfam" id="PF04991">
    <property type="entry name" value="LicD"/>
    <property type="match status" value="1"/>
</dbReference>
<proteinExistence type="predicted"/>
<dbReference type="RefSeq" id="WP_350934642.1">
    <property type="nucleotide sequence ID" value="NZ_JAYWLC010000001.1"/>
</dbReference>
<dbReference type="Proteomes" id="UP001438953">
    <property type="component" value="Unassembled WGS sequence"/>
</dbReference>
<comment type="caution">
    <text evidence="2">The sequence shown here is derived from an EMBL/GenBank/DDBJ whole genome shotgun (WGS) entry which is preliminary data.</text>
</comment>
<reference evidence="2 3" key="1">
    <citation type="submission" date="2024-06" db="EMBL/GenBank/DDBJ databases">
        <title>Thioclava kandeliae sp. nov. from a rhizosphere soil sample of Kandelia candel in a mangrove.</title>
        <authorList>
            <person name="Mu T."/>
        </authorList>
    </citation>
    <scope>NUCLEOTIDE SEQUENCE [LARGE SCALE GENOMIC DNA]</scope>
    <source>
        <strain evidence="2 3">CPCC 100088</strain>
    </source>
</reference>
<protein>
    <submittedName>
        <fullName evidence="2">LicD family protein</fullName>
    </submittedName>
</protein>
<dbReference type="EMBL" id="JAYWLC010000001">
    <property type="protein sequence ID" value="MER5170403.1"/>
    <property type="molecule type" value="Genomic_DNA"/>
</dbReference>
<accession>A0ABV1SBX3</accession>
<gene>
    <name evidence="2" type="ORF">VSX56_01330</name>
</gene>
<evidence type="ECO:0000259" key="1">
    <source>
        <dbReference type="Pfam" id="PF04991"/>
    </source>
</evidence>
<sequence length="397" mass="45002">MLTLDVDVPRGKAKLSGSFIVSDAFPLNAGEDAPVLVLRGEEGTLPVVFNDKRTPKLARRFTDGGNADRARIVSQFIDLHRFPLHLFLETPDGRRSDYIRSFDLPELRDARMVALMEIYARSEPEARSNTLFKTLYKRIDGRPTILRNRIARRWLYGLFDRRPARGRMHMTHIRKAFETQGRPLAFDALTEHMTSHGVAIAPHGGMTFDGLESATVWEAFDVMAERLAELGLTVFLNSGTLLGVVRDGDFLPHDDDIDVAVLLDARNEEEAAEAFSQLRTLLEEEELIDPEANVSAGIHKLKRVGPVQVDLFPAWISEEGRLFVYPYSYGDVPREALMDLVPWQGNPRRLIPKDPDTVLSANYGEGWRVPDPFFVFPWTKAKKRFSAFLSLLEKELK</sequence>
<organism evidence="2 3">
    <name type="scientific">Thioclava kandeliae</name>
    <dbReference type="NCBI Taxonomy" id="3070818"/>
    <lineage>
        <taxon>Bacteria</taxon>
        <taxon>Pseudomonadati</taxon>
        <taxon>Pseudomonadota</taxon>
        <taxon>Alphaproteobacteria</taxon>
        <taxon>Rhodobacterales</taxon>
        <taxon>Paracoccaceae</taxon>
        <taxon>Thioclava</taxon>
    </lineage>
</organism>
<feature type="domain" description="LicD/FKTN/FKRP nucleotidyltransferase" evidence="1">
    <location>
        <begin position="230"/>
        <end position="262"/>
    </location>
</feature>
<evidence type="ECO:0000313" key="3">
    <source>
        <dbReference type="Proteomes" id="UP001438953"/>
    </source>
</evidence>
<evidence type="ECO:0000313" key="2">
    <source>
        <dbReference type="EMBL" id="MER5170403.1"/>
    </source>
</evidence>
<name>A0ABV1SBX3_9RHOB</name>
<keyword evidence="3" id="KW-1185">Reference proteome</keyword>
<dbReference type="InterPro" id="IPR007074">
    <property type="entry name" value="LicD/FKTN/FKRP_NTP_transf"/>
</dbReference>